<dbReference type="AlphaFoldDB" id="A0A828Y6B0"/>
<dbReference type="EMBL" id="AKWH02000050">
    <property type="protein sequence ID" value="EKO50825.1"/>
    <property type="molecule type" value="Genomic_DNA"/>
</dbReference>
<dbReference type="AntiFam" id="ANF00051">
    <property type="entry name" value="Translation of DNA tandem repeat"/>
</dbReference>
<evidence type="ECO:0000313" key="1">
    <source>
        <dbReference type="EMBL" id="EKO50825.1"/>
    </source>
</evidence>
<evidence type="ECO:0000313" key="2">
    <source>
        <dbReference type="Proteomes" id="UP000006339"/>
    </source>
</evidence>
<proteinExistence type="predicted"/>
<comment type="caution">
    <text evidence="1">The sequence shown here is derived from an EMBL/GenBank/DDBJ whole genome shotgun (WGS) entry which is preliminary data.</text>
</comment>
<name>A0A828Y6B0_9LEPT</name>
<dbReference type="Proteomes" id="UP000006339">
    <property type="component" value="Unassembled WGS sequence"/>
</dbReference>
<accession>A0A828Y6B0</accession>
<organism evidence="1 2">
    <name type="scientific">Leptospira kirschneri str. 200802841</name>
    <dbReference type="NCBI Taxonomy" id="1193047"/>
    <lineage>
        <taxon>Bacteria</taxon>
        <taxon>Pseudomonadati</taxon>
        <taxon>Spirochaetota</taxon>
        <taxon>Spirochaetia</taxon>
        <taxon>Leptospirales</taxon>
        <taxon>Leptospiraceae</taxon>
        <taxon>Leptospira</taxon>
    </lineage>
</organism>
<gene>
    <name evidence="1" type="ORF">LEP1GSC131_3011</name>
</gene>
<protein>
    <submittedName>
        <fullName evidence="1">Uncharacterized protein</fullName>
    </submittedName>
</protein>
<keyword evidence="2" id="KW-1185">Reference proteome</keyword>
<sequence length="37" mass="4192">MKFFCKSGLASRFLLFLTSSVSENLQFNFENVGTLTN</sequence>
<reference evidence="1" key="1">
    <citation type="submission" date="2012-10" db="EMBL/GenBank/DDBJ databases">
        <authorList>
            <person name="Harkins D.M."/>
            <person name="Durkin A.S."/>
            <person name="Brinkac L.M."/>
            <person name="Selengut J.D."/>
            <person name="Sanka R."/>
            <person name="DePew J."/>
            <person name="Purushe J."/>
            <person name="Picardeau M."/>
            <person name="Werts C."/>
            <person name="Goarant C."/>
            <person name="Vinetz J.M."/>
            <person name="Sutton G.G."/>
            <person name="Nelson W.C."/>
            <person name="Fouts D.E."/>
        </authorList>
    </citation>
    <scope>NUCLEOTIDE SEQUENCE [LARGE SCALE GENOMIC DNA]</scope>
    <source>
        <strain evidence="1">200802841</strain>
    </source>
</reference>